<organism evidence="1 2">
    <name type="scientific">Chitinophaga filiformis</name>
    <name type="common">Myxococcus filiformis</name>
    <name type="synonym">Flexibacter filiformis</name>
    <dbReference type="NCBI Taxonomy" id="104663"/>
    <lineage>
        <taxon>Bacteria</taxon>
        <taxon>Pseudomonadati</taxon>
        <taxon>Bacteroidota</taxon>
        <taxon>Chitinophagia</taxon>
        <taxon>Chitinophagales</taxon>
        <taxon>Chitinophagaceae</taxon>
        <taxon>Chitinophaga</taxon>
    </lineage>
</organism>
<dbReference type="Gene3D" id="2.40.10.10">
    <property type="entry name" value="Trypsin-like serine proteases"/>
    <property type="match status" value="1"/>
</dbReference>
<evidence type="ECO:0000313" key="1">
    <source>
        <dbReference type="EMBL" id="UPK68417.1"/>
    </source>
</evidence>
<dbReference type="InterPro" id="IPR043504">
    <property type="entry name" value="Peptidase_S1_PA_chymotrypsin"/>
</dbReference>
<evidence type="ECO:0000313" key="2">
    <source>
        <dbReference type="Proteomes" id="UP000830198"/>
    </source>
</evidence>
<proteinExistence type="predicted"/>
<protein>
    <submittedName>
        <fullName evidence="1">Trypsin-like peptidase domain-containing protein</fullName>
    </submittedName>
</protein>
<dbReference type="RefSeq" id="WP_247810811.1">
    <property type="nucleotide sequence ID" value="NZ_CP095855.1"/>
</dbReference>
<accession>A0ABY4HXW5</accession>
<dbReference type="Proteomes" id="UP000830198">
    <property type="component" value="Chromosome"/>
</dbReference>
<keyword evidence="2" id="KW-1185">Reference proteome</keyword>
<dbReference type="Pfam" id="PF13365">
    <property type="entry name" value="Trypsin_2"/>
    <property type="match status" value="1"/>
</dbReference>
<reference evidence="1 2" key="1">
    <citation type="submission" date="2022-04" db="EMBL/GenBank/DDBJ databases">
        <title>The arsenic-methylating capacity of Chitinophaga filiformis YT5 during chitin decomposition.</title>
        <authorList>
            <person name="Chen G."/>
            <person name="Liang Y."/>
        </authorList>
    </citation>
    <scope>NUCLEOTIDE SEQUENCE [LARGE SCALE GENOMIC DNA]</scope>
    <source>
        <strain evidence="1 2">YT5</strain>
    </source>
</reference>
<dbReference type="SUPFAM" id="SSF50494">
    <property type="entry name" value="Trypsin-like serine proteases"/>
    <property type="match status" value="1"/>
</dbReference>
<name>A0ABY4HXW5_CHIFI</name>
<dbReference type="EMBL" id="CP095855">
    <property type="protein sequence ID" value="UPK68417.1"/>
    <property type="molecule type" value="Genomic_DNA"/>
</dbReference>
<gene>
    <name evidence="1" type="ORF">MYF79_26025</name>
</gene>
<dbReference type="InterPro" id="IPR009003">
    <property type="entry name" value="Peptidase_S1_PA"/>
</dbReference>
<sequence>MQLLVSQHVNKRAGKPGTTGQLAGYVSPGDTVEVNAVVYGDVVDGNYLWYRSADGFYYWSGGFYNINFQLDDCKLADFPADQQMAILLMVLKEAESILKKDVKGYVGCGIGNKNFDEGQELSLLVYVKEKVDAADLSVTVLPKIHYRGIRILTDVLEVGTFSHNVLISKRDMESDIPLHIGGGISPKKDMSTFGTRSLSVRRKNGNTFDHFLLTCYHVLLSDLFPLSPYKGDFRQAFFPIGRGRTDAHIVAEGEYSSKYDYAAVRLSRALLNEEESITIREHVPFSELSALKGTTVVMIGYVSGMNEGKVLSLSNNVEIGPHRQKFTEIILTEKISVGGDSGAPVVEKQTNRLIGFIIGGNDDCSAVLPCYNLFLNRDFEINT</sequence>